<dbReference type="EMBL" id="CAJFDI010000002">
    <property type="protein sequence ID" value="CAD5215791.1"/>
    <property type="molecule type" value="Genomic_DNA"/>
</dbReference>
<evidence type="ECO:0000313" key="5">
    <source>
        <dbReference type="WBParaSite" id="BXY_1589700.1"/>
    </source>
</evidence>
<keyword evidence="4" id="KW-1185">Reference proteome</keyword>
<evidence type="ECO:0000313" key="3">
    <source>
        <dbReference type="Proteomes" id="UP000095284"/>
    </source>
</evidence>
<dbReference type="Proteomes" id="UP000095284">
    <property type="component" value="Unplaced"/>
</dbReference>
<sequence>MDCDRGDIALKGRKLGLPRIHPDFHGAVALVAVDPVATQVTRECNVARENHGKKAAAKEDSRPQLRLAPRICIYPD</sequence>
<dbReference type="WBParaSite" id="BXY_1589700.1">
    <property type="protein sequence ID" value="BXY_1589700.1"/>
    <property type="gene ID" value="BXY_1589700"/>
</dbReference>
<dbReference type="AlphaFoldDB" id="A0A1I7SS80"/>
<name>A0A1I7SS80_BURXY</name>
<gene>
    <name evidence="1" type="ORF">BXYJ_LOCUS4206</name>
</gene>
<accession>A0A1I7SS80</accession>
<reference evidence="5" key="1">
    <citation type="submission" date="2016-11" db="UniProtKB">
        <authorList>
            <consortium name="WormBaseParasite"/>
        </authorList>
    </citation>
    <scope>IDENTIFICATION</scope>
</reference>
<protein>
    <submittedName>
        <fullName evidence="1">(pine wood nematode) hypothetical protein</fullName>
    </submittedName>
</protein>
<proteinExistence type="predicted"/>
<evidence type="ECO:0000313" key="1">
    <source>
        <dbReference type="EMBL" id="CAD5215791.1"/>
    </source>
</evidence>
<reference evidence="2" key="2">
    <citation type="submission" date="2020-08" db="EMBL/GenBank/DDBJ databases">
        <authorList>
            <person name="Kikuchi T."/>
        </authorList>
    </citation>
    <scope>NUCLEOTIDE SEQUENCE</scope>
    <source>
        <strain evidence="1">Ka4C1</strain>
    </source>
</reference>
<evidence type="ECO:0000313" key="2">
    <source>
        <dbReference type="EMBL" id="CAG9097950.1"/>
    </source>
</evidence>
<evidence type="ECO:0000313" key="4">
    <source>
        <dbReference type="Proteomes" id="UP000659654"/>
    </source>
</evidence>
<dbReference type="Proteomes" id="UP000659654">
    <property type="component" value="Unassembled WGS sequence"/>
</dbReference>
<organism evidence="3 5">
    <name type="scientific">Bursaphelenchus xylophilus</name>
    <name type="common">Pinewood nematode worm</name>
    <name type="synonym">Aphelenchoides xylophilus</name>
    <dbReference type="NCBI Taxonomy" id="6326"/>
    <lineage>
        <taxon>Eukaryota</taxon>
        <taxon>Metazoa</taxon>
        <taxon>Ecdysozoa</taxon>
        <taxon>Nematoda</taxon>
        <taxon>Chromadorea</taxon>
        <taxon>Rhabditida</taxon>
        <taxon>Tylenchina</taxon>
        <taxon>Tylenchomorpha</taxon>
        <taxon>Aphelenchoidea</taxon>
        <taxon>Aphelenchoididae</taxon>
        <taxon>Bursaphelenchus</taxon>
    </lineage>
</organism>
<dbReference type="Proteomes" id="UP000582659">
    <property type="component" value="Unassembled WGS sequence"/>
</dbReference>
<dbReference type="EMBL" id="CAJFCV020000002">
    <property type="protein sequence ID" value="CAG9097950.1"/>
    <property type="molecule type" value="Genomic_DNA"/>
</dbReference>